<keyword evidence="2" id="KW-1133">Transmembrane helix</keyword>
<evidence type="ECO:0000256" key="1">
    <source>
        <dbReference type="SAM" id="MobiDB-lite"/>
    </source>
</evidence>
<proteinExistence type="predicted"/>
<keyword evidence="4" id="KW-1185">Reference proteome</keyword>
<organism evidence="3 4">
    <name type="scientific">Salpingoeca rosetta (strain ATCC 50818 / BSB-021)</name>
    <dbReference type="NCBI Taxonomy" id="946362"/>
    <lineage>
        <taxon>Eukaryota</taxon>
        <taxon>Choanoflagellata</taxon>
        <taxon>Craspedida</taxon>
        <taxon>Salpingoecidae</taxon>
        <taxon>Salpingoeca</taxon>
    </lineage>
</organism>
<dbReference type="Proteomes" id="UP000007799">
    <property type="component" value="Unassembled WGS sequence"/>
</dbReference>
<evidence type="ECO:0000313" key="3">
    <source>
        <dbReference type="EMBL" id="EGD81438.1"/>
    </source>
</evidence>
<dbReference type="GeneID" id="16077234"/>
<keyword evidence="2" id="KW-0472">Membrane</keyword>
<sequence>MDMDYLLPNPARYAPDRLRECLDHFGIKKLVRLYNENIKPMQDDPLMLRDFITSTNEARLRLACNTWREPDDEHSEYMGEGEVPVFIQILSDEALLRCLRKLDHGPPPEITESNRRYCERRYLELLSLGVDPVSSDPDRFDAIPVRDVDEDGVRRRGKRSGGGGAAGVDTAPLLKTQRTRDRSTWTDRLTLKHWVVLLSGFAAVAALVIFLSVTLS</sequence>
<evidence type="ECO:0000313" key="4">
    <source>
        <dbReference type="Proteomes" id="UP000007799"/>
    </source>
</evidence>
<feature type="transmembrane region" description="Helical" evidence="2">
    <location>
        <begin position="194"/>
        <end position="215"/>
    </location>
</feature>
<feature type="region of interest" description="Disordered" evidence="1">
    <location>
        <begin position="151"/>
        <end position="179"/>
    </location>
</feature>
<accession>F2U1D6</accession>
<dbReference type="AlphaFoldDB" id="F2U1D6"/>
<dbReference type="EMBL" id="GL832959">
    <property type="protein sequence ID" value="EGD81438.1"/>
    <property type="molecule type" value="Genomic_DNA"/>
</dbReference>
<dbReference type="RefSeq" id="XP_004996642.1">
    <property type="nucleotide sequence ID" value="XM_004996585.1"/>
</dbReference>
<protein>
    <submittedName>
        <fullName evidence="3">Uncharacterized protein</fullName>
    </submittedName>
</protein>
<evidence type="ECO:0000256" key="2">
    <source>
        <dbReference type="SAM" id="Phobius"/>
    </source>
</evidence>
<dbReference type="KEGG" id="sre:PTSG_02159"/>
<keyword evidence="2" id="KW-0812">Transmembrane</keyword>
<name>F2U1D6_SALR5</name>
<gene>
    <name evidence="3" type="ORF">PTSG_02159</name>
</gene>
<reference evidence="3" key="1">
    <citation type="submission" date="2009-08" db="EMBL/GenBank/DDBJ databases">
        <title>Annotation of Salpingoeca rosetta.</title>
        <authorList>
            <consortium name="The Broad Institute Genome Sequencing Platform"/>
            <person name="Russ C."/>
            <person name="Cuomo C."/>
            <person name="Burger G."/>
            <person name="Gray M.W."/>
            <person name="Holland P.W.H."/>
            <person name="King N."/>
            <person name="Lang F.B.F."/>
            <person name="Roger A.J."/>
            <person name="Ruiz-Trillo I."/>
            <person name="Young S.K."/>
            <person name="Zeng Q."/>
            <person name="Gargeya S."/>
            <person name="Alvarado L."/>
            <person name="Berlin A."/>
            <person name="Chapman S.B."/>
            <person name="Chen Z."/>
            <person name="Freedman E."/>
            <person name="Gellesch M."/>
            <person name="Goldberg J."/>
            <person name="Griggs A."/>
            <person name="Gujja S."/>
            <person name="Heilman E."/>
            <person name="Heiman D."/>
            <person name="Howarth C."/>
            <person name="Mehta T."/>
            <person name="Neiman D."/>
            <person name="Pearson M."/>
            <person name="Roberts A."/>
            <person name="Saif S."/>
            <person name="Shea T."/>
            <person name="Shenoy N."/>
            <person name="Sisk P."/>
            <person name="Stolte C."/>
            <person name="Sykes S."/>
            <person name="White J."/>
            <person name="Yandava C."/>
            <person name="Haas B."/>
            <person name="Nusbaum C."/>
            <person name="Birren B."/>
        </authorList>
    </citation>
    <scope>NUCLEOTIDE SEQUENCE</scope>
    <source>
        <strain evidence="3">ATCC 50818</strain>
    </source>
</reference>
<dbReference type="InParanoid" id="F2U1D6"/>